<evidence type="ECO:0000256" key="1">
    <source>
        <dbReference type="ARBA" id="ARBA00001974"/>
    </source>
</evidence>
<keyword evidence="5 7" id="KW-0503">Monooxygenase</keyword>
<dbReference type="EMBL" id="BSNK01000001">
    <property type="protein sequence ID" value="GLQ22684.1"/>
    <property type="molecule type" value="Genomic_DNA"/>
</dbReference>
<comment type="cofactor">
    <cofactor evidence="1">
        <name>FAD</name>
        <dbReference type="ChEBI" id="CHEBI:57692"/>
    </cofactor>
</comment>
<sequence length="397" mass="42557">MKVLIVGGGIGGLTAALCCAHFGHEVIVLEQADAFGEVGAGIQIPPNAMKVFAALGLQDRIARDAVEPAAIQARMGRSGREVFTVPLAAESRKSWGAPYLHIHRADYIAALFESLPTAPSVQVRLGEAVTKINQDAAAVTITLSDGSTETGDVLIGADGIHSTVRGWLLGPDQPVFTGNVAWRATVPMEALGDAAPERTACVWMGPGRHAVTYQLRRGNMANFVGVVERDELVAEGWSEQGSQAEALSDFAGWHPTIMRLIEAVSDDALFRWALYDRPPLSCWTDGRVALLGDAAHPMLPFLAQGAAMAVEDAWVLAEAISDPDRPVLESLKAYQAQRLPRTSRVQAGSRANAKTFHKRTLPAQLMAYGPMWLAGQIGPSIVRGRLDWLYGHDVTGD</sequence>
<keyword evidence="8" id="KW-1185">Reference proteome</keyword>
<dbReference type="RefSeq" id="WP_284387295.1">
    <property type="nucleotide sequence ID" value="NZ_BSNK01000001.1"/>
</dbReference>
<evidence type="ECO:0000313" key="8">
    <source>
        <dbReference type="Proteomes" id="UP001161391"/>
    </source>
</evidence>
<dbReference type="InterPro" id="IPR002938">
    <property type="entry name" value="FAD-bd"/>
</dbReference>
<dbReference type="PANTHER" id="PTHR13789">
    <property type="entry name" value="MONOOXYGENASE"/>
    <property type="match status" value="1"/>
</dbReference>
<dbReference type="Proteomes" id="UP001161391">
    <property type="component" value="Unassembled WGS sequence"/>
</dbReference>
<keyword evidence="2" id="KW-0285">Flavoprotein</keyword>
<comment type="caution">
    <text evidence="7">The sequence shown here is derived from an EMBL/GenBank/DDBJ whole genome shotgun (WGS) entry which is preliminary data.</text>
</comment>
<dbReference type="Gene3D" id="3.50.50.60">
    <property type="entry name" value="FAD/NAD(P)-binding domain"/>
    <property type="match status" value="1"/>
</dbReference>
<reference evidence="7" key="2">
    <citation type="submission" date="2023-01" db="EMBL/GenBank/DDBJ databases">
        <title>Draft genome sequence of Algimonas ampicilliniresistens strain NBRC 108219.</title>
        <authorList>
            <person name="Sun Q."/>
            <person name="Mori K."/>
        </authorList>
    </citation>
    <scope>NUCLEOTIDE SEQUENCE</scope>
    <source>
        <strain evidence="7">NBRC 108219</strain>
    </source>
</reference>
<dbReference type="InterPro" id="IPR050493">
    <property type="entry name" value="FAD-dep_Monooxygenase_BioMet"/>
</dbReference>
<evidence type="ECO:0000256" key="4">
    <source>
        <dbReference type="ARBA" id="ARBA00023002"/>
    </source>
</evidence>
<gene>
    <name evidence="7" type="ORF">GCM10007853_05580</name>
</gene>
<evidence type="ECO:0000256" key="5">
    <source>
        <dbReference type="ARBA" id="ARBA00023033"/>
    </source>
</evidence>
<dbReference type="PRINTS" id="PR00420">
    <property type="entry name" value="RNGMNOXGNASE"/>
</dbReference>
<dbReference type="InterPro" id="IPR036188">
    <property type="entry name" value="FAD/NAD-bd_sf"/>
</dbReference>
<dbReference type="GO" id="GO:0004497">
    <property type="term" value="F:monooxygenase activity"/>
    <property type="evidence" value="ECO:0007669"/>
    <property type="project" value="UniProtKB-KW"/>
</dbReference>
<dbReference type="Pfam" id="PF01494">
    <property type="entry name" value="FAD_binding_3"/>
    <property type="match status" value="1"/>
</dbReference>
<feature type="domain" description="FAD-binding" evidence="6">
    <location>
        <begin position="2"/>
        <end position="345"/>
    </location>
</feature>
<organism evidence="7 8">
    <name type="scientific">Algimonas ampicilliniresistens</name>
    <dbReference type="NCBI Taxonomy" id="1298735"/>
    <lineage>
        <taxon>Bacteria</taxon>
        <taxon>Pseudomonadati</taxon>
        <taxon>Pseudomonadota</taxon>
        <taxon>Alphaproteobacteria</taxon>
        <taxon>Maricaulales</taxon>
        <taxon>Robiginitomaculaceae</taxon>
        <taxon>Algimonas</taxon>
    </lineage>
</organism>
<reference evidence="7" key="1">
    <citation type="journal article" date="2014" name="Int. J. Syst. Evol. Microbiol.">
        <title>Complete genome of a new Firmicutes species belonging to the dominant human colonic microbiota ('Ruminococcus bicirculans') reveals two chromosomes and a selective capacity to utilize plant glucans.</title>
        <authorList>
            <consortium name="NISC Comparative Sequencing Program"/>
            <person name="Wegmann U."/>
            <person name="Louis P."/>
            <person name="Goesmann A."/>
            <person name="Henrissat B."/>
            <person name="Duncan S.H."/>
            <person name="Flint H.J."/>
        </authorList>
    </citation>
    <scope>NUCLEOTIDE SEQUENCE</scope>
    <source>
        <strain evidence="7">NBRC 108219</strain>
    </source>
</reference>
<name>A0ABQ5V573_9PROT</name>
<dbReference type="SUPFAM" id="SSF51905">
    <property type="entry name" value="FAD/NAD(P)-binding domain"/>
    <property type="match status" value="1"/>
</dbReference>
<keyword evidence="4" id="KW-0560">Oxidoreductase</keyword>
<keyword evidence="3" id="KW-0274">FAD</keyword>
<dbReference type="PANTHER" id="PTHR13789:SF318">
    <property type="entry name" value="GERANYLGERANYL DIPHOSPHATE REDUCTASE"/>
    <property type="match status" value="1"/>
</dbReference>
<accession>A0ABQ5V573</accession>
<evidence type="ECO:0000313" key="7">
    <source>
        <dbReference type="EMBL" id="GLQ22684.1"/>
    </source>
</evidence>
<evidence type="ECO:0000256" key="3">
    <source>
        <dbReference type="ARBA" id="ARBA00022827"/>
    </source>
</evidence>
<dbReference type="SUPFAM" id="SSF54373">
    <property type="entry name" value="FAD-linked reductases, C-terminal domain"/>
    <property type="match status" value="1"/>
</dbReference>
<proteinExistence type="predicted"/>
<evidence type="ECO:0000259" key="6">
    <source>
        <dbReference type="Pfam" id="PF01494"/>
    </source>
</evidence>
<protein>
    <submittedName>
        <fullName evidence="7">Monooxygenase</fullName>
    </submittedName>
</protein>
<evidence type="ECO:0000256" key="2">
    <source>
        <dbReference type="ARBA" id="ARBA00022630"/>
    </source>
</evidence>